<dbReference type="InterPro" id="IPR007536">
    <property type="entry name" value="16SrRNA_methylTrfase_J"/>
</dbReference>
<dbReference type="Pfam" id="PF04445">
    <property type="entry name" value="SAM_MT"/>
    <property type="match status" value="1"/>
</dbReference>
<keyword evidence="2" id="KW-1185">Reference proteome</keyword>
<reference evidence="1 2" key="1">
    <citation type="journal article" date="2016" name="Sci. Rep.">
        <title>Complete genome sequence and transcriptomic analysis of a novel marine strain Bacillus weihaiensis reveals the mechanism of brown algae degradation.</title>
        <authorList>
            <person name="Zhu Y."/>
            <person name="Chen P."/>
            <person name="Bao Y."/>
            <person name="Men Y."/>
            <person name="Zeng Y."/>
            <person name="Yang J."/>
            <person name="Sun J."/>
            <person name="Sun Y."/>
        </authorList>
    </citation>
    <scope>NUCLEOTIDE SEQUENCE [LARGE SCALE GENOMIC DNA]</scope>
    <source>
        <strain evidence="1 2">Alg07</strain>
    </source>
</reference>
<dbReference type="STRING" id="1547283.A9C19_07990"/>
<evidence type="ECO:0000313" key="1">
    <source>
        <dbReference type="EMBL" id="APH04693.1"/>
    </source>
</evidence>
<keyword evidence="1" id="KW-0808">Transferase</keyword>
<protein>
    <submittedName>
        <fullName evidence="1">Protein-L-IsoD(D-D) O-methyltransferase</fullName>
    </submittedName>
</protein>
<accession>A0A1L3MQT7</accession>
<dbReference type="RefSeq" id="WP_072579482.1">
    <property type="nucleotide sequence ID" value="NZ_CP016020.1"/>
</dbReference>
<dbReference type="InterPro" id="IPR029063">
    <property type="entry name" value="SAM-dependent_MTases_sf"/>
</dbReference>
<gene>
    <name evidence="1" type="ORF">A9C19_07990</name>
</gene>
<evidence type="ECO:0000313" key="2">
    <source>
        <dbReference type="Proteomes" id="UP000181936"/>
    </source>
</evidence>
<dbReference type="OrthoDB" id="1653798at2"/>
<dbReference type="PANTHER" id="PTHR36112:SF1">
    <property type="entry name" value="RIBOSOMAL RNA SMALL SUBUNIT METHYLTRANSFERASE J"/>
    <property type="match status" value="1"/>
</dbReference>
<dbReference type="KEGG" id="bwh:A9C19_07990"/>
<dbReference type="Gene3D" id="3.40.50.150">
    <property type="entry name" value="Vaccinia Virus protein VP39"/>
    <property type="match status" value="1"/>
</dbReference>
<dbReference type="SUPFAM" id="SSF53335">
    <property type="entry name" value="S-adenosyl-L-methionine-dependent methyltransferases"/>
    <property type="match status" value="1"/>
</dbReference>
<proteinExistence type="predicted"/>
<organism evidence="1 2">
    <name type="scientific">Bacillus weihaiensis</name>
    <dbReference type="NCBI Taxonomy" id="1547283"/>
    <lineage>
        <taxon>Bacteria</taxon>
        <taxon>Bacillati</taxon>
        <taxon>Bacillota</taxon>
        <taxon>Bacilli</taxon>
        <taxon>Bacillales</taxon>
        <taxon>Bacillaceae</taxon>
        <taxon>Bacillus</taxon>
    </lineage>
</organism>
<sequence length="257" mass="29399">MIITTSTRPDENAIESAKKIAISLEGIFQFRNKRAISLMKKDFQDDILVVGKARIELHAKNANSPFFFHPNSSMFRIKRLERGEEDPFVKACQLEKGDSFLDCTLGLASDSIVASYMVGKTGNVTGLEGSEKLAYLVETGLSKWKTDYIPVDEAMPRIQVYSRDHLDYLKGCEDRSIDVIYFDPMFEETIEESVALVPLKTFANYSDLKTETILEARRVAKKRVVLKDHYKSNRFDRYGFSVHIRKSSKFHYGVIEI</sequence>
<dbReference type="AlphaFoldDB" id="A0A1L3MQT7"/>
<dbReference type="EMBL" id="CP016020">
    <property type="protein sequence ID" value="APH04693.1"/>
    <property type="molecule type" value="Genomic_DNA"/>
</dbReference>
<name>A0A1L3MQT7_9BACI</name>
<dbReference type="PANTHER" id="PTHR36112">
    <property type="entry name" value="RIBOSOMAL RNA SMALL SUBUNIT METHYLTRANSFERASE J"/>
    <property type="match status" value="1"/>
</dbReference>
<dbReference type="Proteomes" id="UP000181936">
    <property type="component" value="Chromosome"/>
</dbReference>
<dbReference type="GO" id="GO:0008990">
    <property type="term" value="F:rRNA (guanine-N2-)-methyltransferase activity"/>
    <property type="evidence" value="ECO:0007669"/>
    <property type="project" value="InterPro"/>
</dbReference>
<keyword evidence="1" id="KW-0489">Methyltransferase</keyword>